<dbReference type="InterPro" id="IPR050177">
    <property type="entry name" value="Lipid_A_modif_metabolic_enz"/>
</dbReference>
<dbReference type="PANTHER" id="PTHR43245:SF13">
    <property type="entry name" value="UDP-D-APIOSE_UDP-D-XYLOSE SYNTHASE 2"/>
    <property type="match status" value="1"/>
</dbReference>
<protein>
    <submittedName>
        <fullName evidence="2">NAD(P)-dependent oxidoreductase</fullName>
    </submittedName>
</protein>
<dbReference type="EMBL" id="JAPDOD010000037">
    <property type="protein sequence ID" value="MDA0164718.1"/>
    <property type="molecule type" value="Genomic_DNA"/>
</dbReference>
<gene>
    <name evidence="2" type="ORF">OM076_30905</name>
</gene>
<dbReference type="SUPFAM" id="SSF51735">
    <property type="entry name" value="NAD(P)-binding Rossmann-fold domains"/>
    <property type="match status" value="1"/>
</dbReference>
<reference evidence="2" key="1">
    <citation type="submission" date="2022-10" db="EMBL/GenBank/DDBJ databases">
        <title>The WGS of Solirubrobacter ginsenosidimutans DSM 21036.</title>
        <authorList>
            <person name="Jiang Z."/>
        </authorList>
    </citation>
    <scope>NUCLEOTIDE SEQUENCE</scope>
    <source>
        <strain evidence="2">DSM 21036</strain>
    </source>
</reference>
<proteinExistence type="predicted"/>
<dbReference type="AlphaFoldDB" id="A0A9X3N0B4"/>
<keyword evidence="3" id="KW-1185">Reference proteome</keyword>
<evidence type="ECO:0000313" key="3">
    <source>
        <dbReference type="Proteomes" id="UP001149140"/>
    </source>
</evidence>
<organism evidence="2 3">
    <name type="scientific">Solirubrobacter ginsenosidimutans</name>
    <dbReference type="NCBI Taxonomy" id="490573"/>
    <lineage>
        <taxon>Bacteria</taxon>
        <taxon>Bacillati</taxon>
        <taxon>Actinomycetota</taxon>
        <taxon>Thermoleophilia</taxon>
        <taxon>Solirubrobacterales</taxon>
        <taxon>Solirubrobacteraceae</taxon>
        <taxon>Solirubrobacter</taxon>
    </lineage>
</organism>
<dbReference type="Gene3D" id="3.40.50.720">
    <property type="entry name" value="NAD(P)-binding Rossmann-like Domain"/>
    <property type="match status" value="1"/>
</dbReference>
<feature type="domain" description="NAD-dependent epimerase/dehydratase" evidence="1">
    <location>
        <begin position="4"/>
        <end position="200"/>
    </location>
</feature>
<evidence type="ECO:0000313" key="2">
    <source>
        <dbReference type="EMBL" id="MDA0164718.1"/>
    </source>
</evidence>
<evidence type="ECO:0000259" key="1">
    <source>
        <dbReference type="Pfam" id="PF01370"/>
    </source>
</evidence>
<dbReference type="InterPro" id="IPR001509">
    <property type="entry name" value="Epimerase_deHydtase"/>
</dbReference>
<dbReference type="PANTHER" id="PTHR43245">
    <property type="entry name" value="BIFUNCTIONAL POLYMYXIN RESISTANCE PROTEIN ARNA"/>
    <property type="match status" value="1"/>
</dbReference>
<sequence>MKRVLVTGSGGFIGRGTLAPLAERGYEVVRNTANLLAPGEAERVIEEVRPTHLLHLAWNAKPGEFWTTPENLDWVAASLRLLRAFTTAGGERAVFAGTCAEYAWENETHCVEGVTPLVPATLYGTAKHALHTLVERAGVSAAWGRVFFVFGPHEHPARLASSVASALVRGEPAETGPGTQIRDFLYSEDLAAAFVALLDCDAVGAVNLASGDPRPIRELVELLGEASGRPELLRIGARPANPAEPAVLTAAVDRLRDEVGWAPPRTLEQRLADTVAWWRQATV</sequence>
<dbReference type="InterPro" id="IPR036291">
    <property type="entry name" value="NAD(P)-bd_dom_sf"/>
</dbReference>
<comment type="caution">
    <text evidence="2">The sequence shown here is derived from an EMBL/GenBank/DDBJ whole genome shotgun (WGS) entry which is preliminary data.</text>
</comment>
<dbReference type="RefSeq" id="WP_270043969.1">
    <property type="nucleotide sequence ID" value="NZ_JAPDOD010000037.1"/>
</dbReference>
<name>A0A9X3N0B4_9ACTN</name>
<accession>A0A9X3N0B4</accession>
<dbReference type="Pfam" id="PF01370">
    <property type="entry name" value="Epimerase"/>
    <property type="match status" value="1"/>
</dbReference>
<dbReference type="Proteomes" id="UP001149140">
    <property type="component" value="Unassembled WGS sequence"/>
</dbReference>